<keyword evidence="3" id="KW-0677">Repeat</keyword>
<proteinExistence type="predicted"/>
<dbReference type="PROSITE" id="PS00198">
    <property type="entry name" value="4FE4S_FER_1"/>
    <property type="match status" value="2"/>
</dbReference>
<dbReference type="PANTHER" id="PTHR32479:SF20">
    <property type="entry name" value="GLYCOLATE OXIDASE IRON-SULFUR SUBUNIT"/>
    <property type="match status" value="1"/>
</dbReference>
<evidence type="ECO:0000313" key="8">
    <source>
        <dbReference type="EMBL" id="TGE37688.1"/>
    </source>
</evidence>
<evidence type="ECO:0000256" key="6">
    <source>
        <dbReference type="PIRNR" id="PIRNR000139"/>
    </source>
</evidence>
<keyword evidence="6" id="KW-0813">Transport</keyword>
<dbReference type="Pfam" id="PF02754">
    <property type="entry name" value="CCG"/>
    <property type="match status" value="2"/>
</dbReference>
<organism evidence="8 9">
    <name type="scientific">Desulfosporosinus fructosivorans</name>
    <dbReference type="NCBI Taxonomy" id="2018669"/>
    <lineage>
        <taxon>Bacteria</taxon>
        <taxon>Bacillati</taxon>
        <taxon>Bacillota</taxon>
        <taxon>Clostridia</taxon>
        <taxon>Eubacteriales</taxon>
        <taxon>Desulfitobacteriaceae</taxon>
        <taxon>Desulfosporosinus</taxon>
    </lineage>
</organism>
<dbReference type="GO" id="GO:0019154">
    <property type="term" value="F:glycolate dehydrogenase activity"/>
    <property type="evidence" value="ECO:0007669"/>
    <property type="project" value="UniProtKB-EC"/>
</dbReference>
<evidence type="ECO:0000256" key="1">
    <source>
        <dbReference type="ARBA" id="ARBA00022485"/>
    </source>
</evidence>
<keyword evidence="9" id="KW-1185">Reference proteome</keyword>
<sequence>MLVKRNAASSLDKIQAIVNQCDRCGACLSVCPVYADNHRETAVARGKLATVRAMIEGGITADSKIVTAFEFCLLCKACTENCPSKVKTDEVMIEARQYTAEKLGRRIKHQFIAVLLGNNVLIRLTAGTLKLSRKAGLNGLLRSVVPIEHTKNHFQEMAMGPAAFPSFPELTRPKMPHHARIAYFQGCAMKMFFPAASQATMKLLNKTAEVITSESVCCGMPQLVHGMANQAYTLAKKNIVSFANVDRIITDCASCGSSLKEYGHRLAADPQWAERAQEFSQKVMGLSEYLYEIDYQPNRKSALKVTYHDPCHLVRGQGIKKQPRELLKRVAEYVEMPQADKCCGGAGTFYLDFPETAQNILAEKVKNIKGTDVDVVVTECPACLMQLAKGKQQSGYFEVMHISQVLGMEFSSTLEGGLTSNMCLSGKQVFSCQTHTNQLIICQKIISNNG</sequence>
<comment type="cofactor">
    <cofactor evidence="6">
        <name>[4Fe-4S] cluster</name>
        <dbReference type="ChEBI" id="CHEBI:49883"/>
    </cofactor>
    <text evidence="6">Binds 2 [4Fe-4S] clusters.</text>
</comment>
<dbReference type="PIRSF" id="PIRSF000139">
    <property type="entry name" value="Glc_ox_4Fe-4S"/>
    <property type="match status" value="1"/>
</dbReference>
<evidence type="ECO:0000256" key="3">
    <source>
        <dbReference type="ARBA" id="ARBA00022737"/>
    </source>
</evidence>
<dbReference type="InterPro" id="IPR017896">
    <property type="entry name" value="4Fe4S_Fe-S-bd"/>
</dbReference>
<accession>A0A4Z0R4G0</accession>
<evidence type="ECO:0000256" key="4">
    <source>
        <dbReference type="ARBA" id="ARBA00023004"/>
    </source>
</evidence>
<keyword evidence="5 6" id="KW-0411">Iron-sulfur</keyword>
<dbReference type="EC" id="1.1.99.14" evidence="6"/>
<dbReference type="PANTHER" id="PTHR32479">
    <property type="entry name" value="GLYCOLATE OXIDASE IRON-SULFUR SUBUNIT"/>
    <property type="match status" value="1"/>
</dbReference>
<dbReference type="Gene3D" id="1.10.1060.10">
    <property type="entry name" value="Alpha-helical ferredoxin"/>
    <property type="match status" value="1"/>
</dbReference>
<comment type="catalytic activity">
    <reaction evidence="6">
        <text>glycolate + A = glyoxylate + AH2</text>
        <dbReference type="Rhea" id="RHEA:21264"/>
        <dbReference type="ChEBI" id="CHEBI:13193"/>
        <dbReference type="ChEBI" id="CHEBI:17499"/>
        <dbReference type="ChEBI" id="CHEBI:29805"/>
        <dbReference type="ChEBI" id="CHEBI:36655"/>
        <dbReference type="EC" id="1.1.99.14"/>
    </reaction>
</comment>
<dbReference type="PROSITE" id="PS51379">
    <property type="entry name" value="4FE4S_FER_2"/>
    <property type="match status" value="2"/>
</dbReference>
<dbReference type="GO" id="GO:0046872">
    <property type="term" value="F:metal ion binding"/>
    <property type="evidence" value="ECO:0007669"/>
    <property type="project" value="UniProtKB-UniRule"/>
</dbReference>
<reference evidence="8 9" key="1">
    <citation type="submission" date="2019-03" db="EMBL/GenBank/DDBJ databases">
        <title>Draft Genome Sequence of Desulfosporosinus fructosivorans Strain 63.6F, Isolated from Marine Sediment in the Baltic Sea.</title>
        <authorList>
            <person name="Hausmann B."/>
            <person name="Vandieken V."/>
            <person name="Pjevac P."/>
            <person name="Schreck K."/>
            <person name="Herbold C.W."/>
            <person name="Loy A."/>
        </authorList>
    </citation>
    <scope>NUCLEOTIDE SEQUENCE [LARGE SCALE GENOMIC DNA]</scope>
    <source>
        <strain evidence="8 9">63.6F</strain>
    </source>
</reference>
<feature type="domain" description="4Fe-4S ferredoxin-type" evidence="7">
    <location>
        <begin position="63"/>
        <end position="92"/>
    </location>
</feature>
<dbReference type="EMBL" id="SPQQ01000004">
    <property type="protein sequence ID" value="TGE37688.1"/>
    <property type="molecule type" value="Genomic_DNA"/>
</dbReference>
<keyword evidence="1 6" id="KW-0004">4Fe-4S</keyword>
<protein>
    <recommendedName>
        <fullName evidence="6">Glycolate oxidase iron-sulfur subunit</fullName>
        <ecNumber evidence="6">1.1.99.14</ecNumber>
    </recommendedName>
</protein>
<evidence type="ECO:0000256" key="5">
    <source>
        <dbReference type="ARBA" id="ARBA00023014"/>
    </source>
</evidence>
<keyword evidence="4 6" id="KW-0408">Iron</keyword>
<comment type="catalytic activity">
    <reaction evidence="6">
        <text>(R)-lactate + A = pyruvate + AH2</text>
        <dbReference type="Rhea" id="RHEA:15089"/>
        <dbReference type="ChEBI" id="CHEBI:13193"/>
        <dbReference type="ChEBI" id="CHEBI:15361"/>
        <dbReference type="ChEBI" id="CHEBI:16004"/>
        <dbReference type="ChEBI" id="CHEBI:17499"/>
    </reaction>
</comment>
<evidence type="ECO:0000259" key="7">
    <source>
        <dbReference type="PROSITE" id="PS51379"/>
    </source>
</evidence>
<evidence type="ECO:0000256" key="2">
    <source>
        <dbReference type="ARBA" id="ARBA00022723"/>
    </source>
</evidence>
<name>A0A4Z0R4G0_9FIRM</name>
<comment type="function">
    <text evidence="6">Component of a complex that catalyzes the oxidation of glycolate to glyoxylate.</text>
</comment>
<dbReference type="InterPro" id="IPR004017">
    <property type="entry name" value="Cys_rich_dom"/>
</dbReference>
<dbReference type="InterPro" id="IPR012257">
    <property type="entry name" value="Glc_ox_4Fe-4S"/>
</dbReference>
<feature type="domain" description="4Fe-4S ferredoxin-type" evidence="7">
    <location>
        <begin position="12"/>
        <end position="41"/>
    </location>
</feature>
<dbReference type="SUPFAM" id="SSF46548">
    <property type="entry name" value="alpha-helical ferredoxin"/>
    <property type="match status" value="1"/>
</dbReference>
<dbReference type="InterPro" id="IPR017900">
    <property type="entry name" value="4Fe4S_Fe_S_CS"/>
</dbReference>
<dbReference type="Pfam" id="PF13183">
    <property type="entry name" value="Fer4_8"/>
    <property type="match status" value="1"/>
</dbReference>
<comment type="caution">
    <text evidence="8">The sequence shown here is derived from an EMBL/GenBank/DDBJ whole genome shotgun (WGS) entry which is preliminary data.</text>
</comment>
<dbReference type="InterPro" id="IPR009051">
    <property type="entry name" value="Helical_ferredxn"/>
</dbReference>
<gene>
    <name evidence="8" type="ORF">E4K67_13275</name>
</gene>
<evidence type="ECO:0000313" key="9">
    <source>
        <dbReference type="Proteomes" id="UP000298460"/>
    </source>
</evidence>
<keyword evidence="6" id="KW-0249">Electron transport</keyword>
<dbReference type="Proteomes" id="UP000298460">
    <property type="component" value="Unassembled WGS sequence"/>
</dbReference>
<keyword evidence="2 6" id="KW-0479">Metal-binding</keyword>
<dbReference type="AlphaFoldDB" id="A0A4Z0R4G0"/>
<dbReference type="GO" id="GO:0051539">
    <property type="term" value="F:4 iron, 4 sulfur cluster binding"/>
    <property type="evidence" value="ECO:0007669"/>
    <property type="project" value="UniProtKB-UniRule"/>
</dbReference>